<feature type="transmembrane region" description="Helical" evidence="13">
    <location>
        <begin position="503"/>
        <end position="528"/>
    </location>
</feature>
<keyword evidence="12" id="KW-0479">Metal-binding</keyword>
<evidence type="ECO:0000256" key="3">
    <source>
        <dbReference type="ARBA" id="ARBA00022448"/>
    </source>
</evidence>
<feature type="binding site" evidence="12">
    <location>
        <position position="243"/>
    </location>
    <ligand>
        <name>K(+)</name>
        <dbReference type="ChEBI" id="CHEBI:29103"/>
    </ligand>
</feature>
<sequence length="531" mass="58628">MNYPLVARLLGALCWLMGITMLFSIPWAFPVMGVAPEFERSGCFALLASMVVCFAVGVLLRWLGRDAQMNLFRKEAMAVVGLSWVLATVLGALPYWLSGTCRGRQEADKATPVRMTVYDCLFESQSGFSTTGATVITDLEDTKLVPRSILFWRSSTHFLGGLGIIVLFVAVLGQGSAGKALMRAEIPGPSKEGSQERMQHTAWNFAAIYVALNLILTVLLMLESKKMNLFNALCHAFGTMATGGFSTYNDSVAAFDSALVDYTITVFMIIAGMNFTLIYLVLVGRWSAMWKDIEWRAYLTGMAVVIAAIMAMSIGTYHEFDPNDKLPWLTEFRVAFRYVSFQVVSIMTTTGFGTHNFDTWHQLARALLFLLMFVGGCAGSTGGGIKVIRHVLFVKILGMEIERSYHPTVVRPLKLGDNVTTDAELRSQILLYFGLVTFIFMLSWITLVAIEPESTWTEVGQPVDNKLIDCASAVAATMNNIGPGLGTVGAKQNYANFEPLSKLLFIFLMTLGRLELFAVLVLLLPGFWRSH</sequence>
<keyword evidence="7 13" id="KW-0812">Transmembrane</keyword>
<reference evidence="14" key="1">
    <citation type="submission" date="2022-06" db="EMBL/GenBank/DDBJ databases">
        <title>Aeoliella straminimaris, a novel planctomycete from sediments.</title>
        <authorList>
            <person name="Vitorino I.R."/>
            <person name="Lage O.M."/>
        </authorList>
    </citation>
    <scope>NUCLEOTIDE SEQUENCE</scope>
    <source>
        <strain evidence="14">ICT_H6.2</strain>
    </source>
</reference>
<keyword evidence="6" id="KW-0633">Potassium transport</keyword>
<keyword evidence="11 13" id="KW-0472">Membrane</keyword>
<dbReference type="AlphaFoldDB" id="A0A9X2FGY9"/>
<evidence type="ECO:0000256" key="7">
    <source>
        <dbReference type="ARBA" id="ARBA00022692"/>
    </source>
</evidence>
<evidence type="ECO:0000256" key="12">
    <source>
        <dbReference type="PIRSR" id="PIRSR006247-1"/>
    </source>
</evidence>
<dbReference type="InterPro" id="IPR004772">
    <property type="entry name" value="TrkH"/>
</dbReference>
<keyword evidence="8 12" id="KW-0630">Potassium</keyword>
<organism evidence="14 15">
    <name type="scientific">Aeoliella straminimaris</name>
    <dbReference type="NCBI Taxonomy" id="2954799"/>
    <lineage>
        <taxon>Bacteria</taxon>
        <taxon>Pseudomonadati</taxon>
        <taxon>Planctomycetota</taxon>
        <taxon>Planctomycetia</taxon>
        <taxon>Pirellulales</taxon>
        <taxon>Lacipirellulaceae</taxon>
        <taxon>Aeoliella</taxon>
    </lineage>
</organism>
<feature type="binding site" evidence="12">
    <location>
        <position position="480"/>
    </location>
    <ligand>
        <name>K(+)</name>
        <dbReference type="ChEBI" id="CHEBI:29103"/>
    </ligand>
</feature>
<evidence type="ECO:0000256" key="6">
    <source>
        <dbReference type="ARBA" id="ARBA00022538"/>
    </source>
</evidence>
<dbReference type="GO" id="GO:0046872">
    <property type="term" value="F:metal ion binding"/>
    <property type="evidence" value="ECO:0007669"/>
    <property type="project" value="UniProtKB-KW"/>
</dbReference>
<evidence type="ECO:0000256" key="4">
    <source>
        <dbReference type="ARBA" id="ARBA00022475"/>
    </source>
</evidence>
<evidence type="ECO:0000256" key="5">
    <source>
        <dbReference type="ARBA" id="ARBA00022519"/>
    </source>
</evidence>
<dbReference type="GO" id="GO:0015379">
    <property type="term" value="F:potassium:chloride symporter activity"/>
    <property type="evidence" value="ECO:0007669"/>
    <property type="project" value="InterPro"/>
</dbReference>
<evidence type="ECO:0000256" key="10">
    <source>
        <dbReference type="ARBA" id="ARBA00023065"/>
    </source>
</evidence>
<feature type="transmembrane region" description="Helical" evidence="13">
    <location>
        <begin position="295"/>
        <end position="315"/>
    </location>
</feature>
<keyword evidence="3" id="KW-0813">Transport</keyword>
<evidence type="ECO:0000256" key="11">
    <source>
        <dbReference type="ARBA" id="ARBA00023136"/>
    </source>
</evidence>
<keyword evidence="10" id="KW-0406">Ion transport</keyword>
<evidence type="ECO:0000256" key="2">
    <source>
        <dbReference type="ARBA" id="ARBA00009137"/>
    </source>
</evidence>
<protein>
    <submittedName>
        <fullName evidence="14">TrkH family potassium uptake protein</fullName>
    </submittedName>
</protein>
<feature type="binding site" evidence="12">
    <location>
        <position position="349"/>
    </location>
    <ligand>
        <name>K(+)</name>
        <dbReference type="ChEBI" id="CHEBI:29103"/>
    </ligand>
</feature>
<dbReference type="PIRSF" id="PIRSF006247">
    <property type="entry name" value="TrkH"/>
    <property type="match status" value="1"/>
</dbReference>
<evidence type="ECO:0000313" key="14">
    <source>
        <dbReference type="EMBL" id="MCO6044221.1"/>
    </source>
</evidence>
<dbReference type="EMBL" id="JAMXLR010000036">
    <property type="protein sequence ID" value="MCO6044221.1"/>
    <property type="molecule type" value="Genomic_DNA"/>
</dbReference>
<comment type="caution">
    <text evidence="14">The sequence shown here is derived from an EMBL/GenBank/DDBJ whole genome shotgun (WGS) entry which is preliminary data.</text>
</comment>
<evidence type="ECO:0000313" key="15">
    <source>
        <dbReference type="Proteomes" id="UP001155241"/>
    </source>
</evidence>
<dbReference type="RefSeq" id="WP_252852326.1">
    <property type="nucleotide sequence ID" value="NZ_JAMXLR010000036.1"/>
</dbReference>
<keyword evidence="15" id="KW-1185">Reference proteome</keyword>
<evidence type="ECO:0000256" key="8">
    <source>
        <dbReference type="ARBA" id="ARBA00022958"/>
    </source>
</evidence>
<evidence type="ECO:0000256" key="13">
    <source>
        <dbReference type="SAM" id="Phobius"/>
    </source>
</evidence>
<comment type="similarity">
    <text evidence="2">Belongs to the TrkH potassium transport family.</text>
</comment>
<proteinExistence type="inferred from homology"/>
<feature type="transmembrane region" description="Helical" evidence="13">
    <location>
        <begin position="6"/>
        <end position="29"/>
    </location>
</feature>
<dbReference type="GO" id="GO:0005886">
    <property type="term" value="C:plasma membrane"/>
    <property type="evidence" value="ECO:0007669"/>
    <property type="project" value="UniProtKB-SubCell"/>
</dbReference>
<feature type="transmembrane region" description="Helical" evidence="13">
    <location>
        <begin position="202"/>
        <end position="222"/>
    </location>
</feature>
<name>A0A9X2FGY9_9BACT</name>
<evidence type="ECO:0000256" key="9">
    <source>
        <dbReference type="ARBA" id="ARBA00022989"/>
    </source>
</evidence>
<feature type="transmembrane region" description="Helical" evidence="13">
    <location>
        <begin position="366"/>
        <end position="385"/>
    </location>
</feature>
<keyword evidence="5" id="KW-0997">Cell inner membrane</keyword>
<gene>
    <name evidence="14" type="ORF">NG895_09910</name>
</gene>
<dbReference type="Proteomes" id="UP001155241">
    <property type="component" value="Unassembled WGS sequence"/>
</dbReference>
<accession>A0A9X2FGY9</accession>
<dbReference type="PANTHER" id="PTHR32024:SF2">
    <property type="entry name" value="TRK SYSTEM POTASSIUM UPTAKE PROTEIN TRKG-RELATED"/>
    <property type="match status" value="1"/>
</dbReference>
<comment type="subcellular location">
    <subcellularLocation>
        <location evidence="1">Cell inner membrane</location>
        <topology evidence="1">Multi-pass membrane protein</topology>
    </subcellularLocation>
</comment>
<feature type="binding site" evidence="12">
    <location>
        <position position="350"/>
    </location>
    <ligand>
        <name>K(+)</name>
        <dbReference type="ChEBI" id="CHEBI:29103"/>
    </ligand>
</feature>
<feature type="transmembrane region" description="Helical" evidence="13">
    <location>
        <begin position="260"/>
        <end position="283"/>
    </location>
</feature>
<feature type="binding site" evidence="12">
    <location>
        <position position="130"/>
    </location>
    <ligand>
        <name>K(+)</name>
        <dbReference type="ChEBI" id="CHEBI:29103"/>
    </ligand>
</feature>
<feature type="binding site" evidence="12">
    <location>
        <position position="131"/>
    </location>
    <ligand>
        <name>K(+)</name>
        <dbReference type="ChEBI" id="CHEBI:29103"/>
    </ligand>
</feature>
<feature type="transmembrane region" description="Helical" evidence="13">
    <location>
        <begin position="158"/>
        <end position="182"/>
    </location>
</feature>
<feature type="transmembrane region" description="Helical" evidence="13">
    <location>
        <begin position="429"/>
        <end position="450"/>
    </location>
</feature>
<keyword evidence="9 13" id="KW-1133">Transmembrane helix</keyword>
<dbReference type="PANTHER" id="PTHR32024">
    <property type="entry name" value="TRK SYSTEM POTASSIUM UPTAKE PROTEIN TRKG-RELATED"/>
    <property type="match status" value="1"/>
</dbReference>
<keyword evidence="4" id="KW-1003">Cell membrane</keyword>
<feature type="transmembrane region" description="Helical" evidence="13">
    <location>
        <begin position="76"/>
        <end position="97"/>
    </location>
</feature>
<feature type="transmembrane region" description="Helical" evidence="13">
    <location>
        <begin position="41"/>
        <end position="64"/>
    </location>
</feature>
<dbReference type="InterPro" id="IPR003445">
    <property type="entry name" value="Cat_transpt"/>
</dbReference>
<dbReference type="Pfam" id="PF02386">
    <property type="entry name" value="TrkH"/>
    <property type="match status" value="1"/>
</dbReference>
<evidence type="ECO:0000256" key="1">
    <source>
        <dbReference type="ARBA" id="ARBA00004429"/>
    </source>
</evidence>